<dbReference type="Gene3D" id="2.60.40.1240">
    <property type="match status" value="1"/>
</dbReference>
<proteinExistence type="predicted"/>
<reference evidence="3 4" key="1">
    <citation type="submission" date="2017-09" db="EMBL/GenBank/DDBJ databases">
        <title>Bacterial strain isolated from the female urinary microbiota.</title>
        <authorList>
            <person name="Thomas-White K."/>
            <person name="Kumar N."/>
            <person name="Forster S."/>
            <person name="Putonti C."/>
            <person name="Lawley T."/>
            <person name="Wolfe A.J."/>
        </authorList>
    </citation>
    <scope>NUCLEOTIDE SEQUENCE [LARGE SCALE GENOMIC DNA]</scope>
    <source>
        <strain evidence="3 4">UMB0792</strain>
    </source>
</reference>
<evidence type="ECO:0000256" key="1">
    <source>
        <dbReference type="ARBA" id="ARBA00022729"/>
    </source>
</evidence>
<dbReference type="InterPro" id="IPR029050">
    <property type="entry name" value="Immunoprotect_excell_Ig-like"/>
</dbReference>
<dbReference type="Proteomes" id="UP000235836">
    <property type="component" value="Unassembled WGS sequence"/>
</dbReference>
<name>A0A2N6T7Z8_9CORY</name>
<gene>
    <name evidence="3" type="ORF">CJ203_00700</name>
</gene>
<keyword evidence="1" id="KW-0732">Signal</keyword>
<sequence>MNEAQENNANEGVLQMGETADVKGLMVTASNFRDQGADVFGNNIVCADVHFQNDSDKETQVSQFDFDLTTPSGITIDTTISTYGELQTATVNPGGNLGGTVCFDSDAAPGEYKLTYAPVFSFRKAEWNATF</sequence>
<dbReference type="RefSeq" id="WP_102723184.1">
    <property type="nucleotide sequence ID" value="NZ_PNHG01000001.1"/>
</dbReference>
<feature type="domain" description="DUF4352" evidence="2">
    <location>
        <begin position="15"/>
        <end position="121"/>
    </location>
</feature>
<dbReference type="AlphaFoldDB" id="A0A2N6T7Z8"/>
<accession>A0A2N6T7Z8</accession>
<protein>
    <recommendedName>
        <fullName evidence="2">DUF4352 domain-containing protein</fullName>
    </recommendedName>
</protein>
<dbReference type="InterPro" id="IPR029051">
    <property type="entry name" value="DUF4352"/>
</dbReference>
<comment type="caution">
    <text evidence="3">The sequence shown here is derived from an EMBL/GenBank/DDBJ whole genome shotgun (WGS) entry which is preliminary data.</text>
</comment>
<evidence type="ECO:0000313" key="4">
    <source>
        <dbReference type="Proteomes" id="UP000235836"/>
    </source>
</evidence>
<organism evidence="3 4">
    <name type="scientific">Corynebacterium tuscaniense</name>
    <dbReference type="NCBI Taxonomy" id="302449"/>
    <lineage>
        <taxon>Bacteria</taxon>
        <taxon>Bacillati</taxon>
        <taxon>Actinomycetota</taxon>
        <taxon>Actinomycetes</taxon>
        <taxon>Mycobacteriales</taxon>
        <taxon>Corynebacteriaceae</taxon>
        <taxon>Corynebacterium</taxon>
    </lineage>
</organism>
<keyword evidence="4" id="KW-1185">Reference proteome</keyword>
<evidence type="ECO:0000313" key="3">
    <source>
        <dbReference type="EMBL" id="PMC65428.1"/>
    </source>
</evidence>
<dbReference type="EMBL" id="PNHG01000001">
    <property type="protein sequence ID" value="PMC65428.1"/>
    <property type="molecule type" value="Genomic_DNA"/>
</dbReference>
<dbReference type="Pfam" id="PF11611">
    <property type="entry name" value="DUF4352"/>
    <property type="match status" value="1"/>
</dbReference>
<evidence type="ECO:0000259" key="2">
    <source>
        <dbReference type="Pfam" id="PF11611"/>
    </source>
</evidence>